<gene>
    <name evidence="2" type="ORF">BGZ96_006318</name>
</gene>
<dbReference type="InterPro" id="IPR002013">
    <property type="entry name" value="SAC_dom"/>
</dbReference>
<evidence type="ECO:0000259" key="1">
    <source>
        <dbReference type="PROSITE" id="PS50275"/>
    </source>
</evidence>
<evidence type="ECO:0000313" key="2">
    <source>
        <dbReference type="EMBL" id="KAG0270317.1"/>
    </source>
</evidence>
<protein>
    <recommendedName>
        <fullName evidence="1">SAC domain-containing protein</fullName>
    </recommendedName>
</protein>
<comment type="caution">
    <text evidence="2">The sequence shown here is derived from an EMBL/GenBank/DDBJ whole genome shotgun (WGS) entry which is preliminary data.</text>
</comment>
<feature type="domain" description="SAC" evidence="1">
    <location>
        <begin position="1"/>
        <end position="52"/>
    </location>
</feature>
<evidence type="ECO:0000313" key="3">
    <source>
        <dbReference type="Proteomes" id="UP001194696"/>
    </source>
</evidence>
<dbReference type="PANTHER" id="PTHR45662:SF7">
    <property type="entry name" value="SACI DOMAIN PROTEIN (AFU_ORTHOLOGUE AFUA_1G15890)"/>
    <property type="match status" value="1"/>
</dbReference>
<feature type="non-terminal residue" evidence="2">
    <location>
        <position position="1"/>
    </location>
</feature>
<sequence length="103" mass="11631">SALSRHVLNHQLLRLGVASFPDKGLSVYEESENIFNHFWANNIDEISREYAGTSVLKGDFTRTGELNVQGMISDATNSVARVYQNTFMTSSDWSRSTTSWDRP</sequence>
<reference evidence="2 3" key="1">
    <citation type="journal article" date="2020" name="Fungal Divers.">
        <title>Resolving the Mortierellaceae phylogeny through synthesis of multi-gene phylogenetics and phylogenomics.</title>
        <authorList>
            <person name="Vandepol N."/>
            <person name="Liber J."/>
            <person name="Desiro A."/>
            <person name="Na H."/>
            <person name="Kennedy M."/>
            <person name="Barry K."/>
            <person name="Grigoriev I.V."/>
            <person name="Miller A.N."/>
            <person name="O'Donnell K."/>
            <person name="Stajich J.E."/>
            <person name="Bonito G."/>
        </authorList>
    </citation>
    <scope>NUCLEOTIDE SEQUENCE [LARGE SCALE GENOMIC DNA]</scope>
    <source>
        <strain evidence="2 3">AD045</strain>
    </source>
</reference>
<dbReference type="EMBL" id="JAAAIM010003043">
    <property type="protein sequence ID" value="KAG0270317.1"/>
    <property type="molecule type" value="Genomic_DNA"/>
</dbReference>
<name>A0ABQ7JGV0_9FUNG</name>
<dbReference type="Proteomes" id="UP001194696">
    <property type="component" value="Unassembled WGS sequence"/>
</dbReference>
<accession>A0ABQ7JGV0</accession>
<dbReference type="PANTHER" id="PTHR45662">
    <property type="entry name" value="PHOSPHATIDYLINOSITIDE PHOSPHATASE SAC1"/>
    <property type="match status" value="1"/>
</dbReference>
<keyword evidence="3" id="KW-1185">Reference proteome</keyword>
<proteinExistence type="predicted"/>
<feature type="non-terminal residue" evidence="2">
    <location>
        <position position="103"/>
    </location>
</feature>
<organism evidence="2 3">
    <name type="scientific">Linnemannia gamsii</name>
    <dbReference type="NCBI Taxonomy" id="64522"/>
    <lineage>
        <taxon>Eukaryota</taxon>
        <taxon>Fungi</taxon>
        <taxon>Fungi incertae sedis</taxon>
        <taxon>Mucoromycota</taxon>
        <taxon>Mortierellomycotina</taxon>
        <taxon>Mortierellomycetes</taxon>
        <taxon>Mortierellales</taxon>
        <taxon>Mortierellaceae</taxon>
        <taxon>Linnemannia</taxon>
    </lineage>
</organism>
<dbReference type="PROSITE" id="PS50275">
    <property type="entry name" value="SAC"/>
    <property type="match status" value="1"/>
</dbReference>